<dbReference type="GO" id="GO:0000166">
    <property type="term" value="F:nucleotide binding"/>
    <property type="evidence" value="ECO:0007669"/>
    <property type="project" value="UniProtKB-KW"/>
</dbReference>
<dbReference type="GO" id="GO:0070482">
    <property type="term" value="P:response to oxygen levels"/>
    <property type="evidence" value="ECO:0007669"/>
    <property type="project" value="TreeGrafter"/>
</dbReference>
<feature type="domain" description="Haem NO binding associated" evidence="4">
    <location>
        <begin position="25"/>
        <end position="94"/>
    </location>
</feature>
<dbReference type="EC" id="4.6.1.2" evidence="1"/>
<dbReference type="WBParaSite" id="ACRNAN_scaffold3694.g16762.t1">
    <property type="protein sequence ID" value="ACRNAN_scaffold3694.g16762.t1"/>
    <property type="gene ID" value="ACRNAN_scaffold3694.g16762"/>
</dbReference>
<evidence type="ECO:0000256" key="3">
    <source>
        <dbReference type="ARBA" id="ARBA00023293"/>
    </source>
</evidence>
<dbReference type="PANTHER" id="PTHR45655">
    <property type="entry name" value="GUANYLATE CYCLASE SOLUBLE SUBUNIT BETA-2"/>
    <property type="match status" value="1"/>
</dbReference>
<dbReference type="GO" id="GO:0019934">
    <property type="term" value="P:cGMP-mediated signaling"/>
    <property type="evidence" value="ECO:0007669"/>
    <property type="project" value="TreeGrafter"/>
</dbReference>
<dbReference type="AlphaFoldDB" id="A0A914DSI5"/>
<dbReference type="Gene3D" id="3.30.450.260">
    <property type="entry name" value="Haem NO binding associated domain"/>
    <property type="match status" value="1"/>
</dbReference>
<protein>
    <recommendedName>
        <fullName evidence="1">guanylate cyclase</fullName>
        <ecNumber evidence="1">4.6.1.2</ecNumber>
    </recommendedName>
</protein>
<dbReference type="GO" id="GO:0004383">
    <property type="term" value="F:guanylate cyclase activity"/>
    <property type="evidence" value="ECO:0007669"/>
    <property type="project" value="UniProtKB-EC"/>
</dbReference>
<evidence type="ECO:0000259" key="4">
    <source>
        <dbReference type="Pfam" id="PF07701"/>
    </source>
</evidence>
<evidence type="ECO:0000256" key="1">
    <source>
        <dbReference type="ARBA" id="ARBA00012202"/>
    </source>
</evidence>
<keyword evidence="2" id="KW-0547">Nucleotide-binding</keyword>
<name>A0A914DSI5_9BILA</name>
<evidence type="ECO:0000256" key="2">
    <source>
        <dbReference type="ARBA" id="ARBA00022741"/>
    </source>
</evidence>
<keyword evidence="3" id="KW-0141">cGMP biosynthesis</keyword>
<accession>A0A914DSI5</accession>
<dbReference type="GO" id="GO:0008074">
    <property type="term" value="C:guanylate cyclase complex, soluble"/>
    <property type="evidence" value="ECO:0007669"/>
    <property type="project" value="TreeGrafter"/>
</dbReference>
<dbReference type="Pfam" id="PF07701">
    <property type="entry name" value="HNOBA"/>
    <property type="match status" value="1"/>
</dbReference>
<dbReference type="Proteomes" id="UP000887540">
    <property type="component" value="Unplaced"/>
</dbReference>
<proteinExistence type="predicted"/>
<evidence type="ECO:0000313" key="5">
    <source>
        <dbReference type="Proteomes" id="UP000887540"/>
    </source>
</evidence>
<organism evidence="5 6">
    <name type="scientific">Acrobeloides nanus</name>
    <dbReference type="NCBI Taxonomy" id="290746"/>
    <lineage>
        <taxon>Eukaryota</taxon>
        <taxon>Metazoa</taxon>
        <taxon>Ecdysozoa</taxon>
        <taxon>Nematoda</taxon>
        <taxon>Chromadorea</taxon>
        <taxon>Rhabditida</taxon>
        <taxon>Tylenchina</taxon>
        <taxon>Cephalobomorpha</taxon>
        <taxon>Cephaloboidea</taxon>
        <taxon>Cephalobidae</taxon>
        <taxon>Acrobeloides</taxon>
    </lineage>
</organism>
<dbReference type="InterPro" id="IPR042463">
    <property type="entry name" value="HNOB_dom_associated_sf"/>
</dbReference>
<reference evidence="6" key="1">
    <citation type="submission" date="2022-11" db="UniProtKB">
        <authorList>
            <consortium name="WormBaseParasite"/>
        </authorList>
    </citation>
    <scope>IDENTIFICATION</scope>
</reference>
<evidence type="ECO:0000313" key="6">
    <source>
        <dbReference type="WBParaSite" id="ACRNAN_scaffold3694.g16762.t1"/>
    </source>
</evidence>
<dbReference type="PANTHER" id="PTHR45655:SF13">
    <property type="entry name" value="SOLUBLE GUANYLATE CYCLASE GCY-32-RELATED"/>
    <property type="match status" value="1"/>
</dbReference>
<keyword evidence="5" id="KW-1185">Reference proteome</keyword>
<sequence length="99" mass="11402">MALISFNSVKRNADAFYILRSKQALKQCNKKAYYDALVLKGPMILINNGENLLYLGSPYVKNAKELRRSQLYLSDMALNDMTRELIMLNQSSFCQIFVK</sequence>
<dbReference type="InterPro" id="IPR011645">
    <property type="entry name" value="HNOB_dom_associated"/>
</dbReference>